<dbReference type="KEGG" id="dsc:ABOD76_14490"/>
<protein>
    <recommendedName>
        <fullName evidence="3">DUF11 domain-containing protein</fullName>
    </recommendedName>
</protein>
<organism evidence="2">
    <name type="scientific">Deinococcus sonorensis KR-87</name>
    <dbReference type="NCBI Taxonomy" id="694439"/>
    <lineage>
        <taxon>Bacteria</taxon>
        <taxon>Thermotogati</taxon>
        <taxon>Deinococcota</taxon>
        <taxon>Deinococci</taxon>
        <taxon>Deinococcales</taxon>
        <taxon>Deinococcaceae</taxon>
        <taxon>Deinococcus</taxon>
    </lineage>
</organism>
<feature type="chain" id="PRO_5043571571" description="DUF11 domain-containing protein" evidence="1">
    <location>
        <begin position="25"/>
        <end position="290"/>
    </location>
</feature>
<dbReference type="InterPro" id="IPR038144">
    <property type="entry name" value="IPI"/>
</dbReference>
<keyword evidence="1" id="KW-0732">Signal</keyword>
<dbReference type="AlphaFoldDB" id="A0AAU7U8E6"/>
<reference evidence="2" key="1">
    <citation type="submission" date="2024-06" db="EMBL/GenBank/DDBJ databases">
        <title>Draft Genome Sequence of Deinococcus sonorensis Type Strain KR-87, a Biofilm Producing Representative of the Genus Deinococcus.</title>
        <authorList>
            <person name="Boren L.S."/>
            <person name="Grosso R.A."/>
            <person name="Hugenberg-Cox A.N."/>
            <person name="Hill J.T.E."/>
            <person name="Albert C.M."/>
            <person name="Tuohy J.M."/>
        </authorList>
    </citation>
    <scope>NUCLEOTIDE SEQUENCE</scope>
    <source>
        <strain evidence="2">KR-87</strain>
    </source>
</reference>
<evidence type="ECO:0008006" key="3">
    <source>
        <dbReference type="Google" id="ProtNLM"/>
    </source>
</evidence>
<accession>A0AAU7U8E6</accession>
<evidence type="ECO:0000256" key="1">
    <source>
        <dbReference type="SAM" id="SignalP"/>
    </source>
</evidence>
<feature type="signal peptide" evidence="1">
    <location>
        <begin position="1"/>
        <end position="24"/>
    </location>
</feature>
<sequence length="290" mass="30013">MPPFSGRLLAAVLLGGAALLPVHAATLSVPVPSDLTPLSAPAATLPGLSAALSSARTADGRLTLSLSVKNAGPATVALTLSRHSDQNCAFAPLIRVLRVGTREVVYPVAGAEPRLCTQEVQGASLGAGESTSFSRTLDLPPGDYVVEGWLSALAGAQPVRVPAAPLRLTLAGARSGLTLQARLPQTVKVGASVPLSLLLTNTSAQVQAVPTRLCPVRVELRDPVSGALRFPDHQPTYKCPAPDRTRLLQPGQSTLYSWTVPSIPAAGRYRLDISADGGQLQAAPVTLQVK</sequence>
<name>A0AAU7U8E6_9DEIO</name>
<evidence type="ECO:0000313" key="2">
    <source>
        <dbReference type="EMBL" id="XBV84647.1"/>
    </source>
</evidence>
<dbReference type="Gene3D" id="2.60.40.2360">
    <property type="entry name" value="Intracellular proteinase inhibitor BsuPI"/>
    <property type="match status" value="1"/>
</dbReference>
<dbReference type="RefSeq" id="WP_350242684.1">
    <property type="nucleotide sequence ID" value="NZ_CP158299.1"/>
</dbReference>
<gene>
    <name evidence="2" type="ORF">ABOD76_14490</name>
</gene>
<dbReference type="EMBL" id="CP158299">
    <property type="protein sequence ID" value="XBV84647.1"/>
    <property type="molecule type" value="Genomic_DNA"/>
</dbReference>
<proteinExistence type="predicted"/>